<dbReference type="PANTHER" id="PTHR38788:SF3">
    <property type="entry name" value="CLR5 DOMAIN-CONTAINING PROTEIN"/>
    <property type="match status" value="1"/>
</dbReference>
<gene>
    <name evidence="4" type="ORF">ED733_008564</name>
    <name evidence="3" type="ORF">NOR_00427</name>
</gene>
<keyword evidence="5" id="KW-1185">Reference proteome</keyword>
<dbReference type="PANTHER" id="PTHR38788">
    <property type="entry name" value="CLR5 DOMAIN-CONTAINING PROTEIN"/>
    <property type="match status" value="1"/>
</dbReference>
<evidence type="ECO:0000256" key="1">
    <source>
        <dbReference type="SAM" id="MobiDB-lite"/>
    </source>
</evidence>
<evidence type="ECO:0000313" key="4">
    <source>
        <dbReference type="EMBL" id="TWU77742.1"/>
    </source>
</evidence>
<dbReference type="OMA" id="VAIMERD"/>
<comment type="caution">
    <text evidence="3">The sequence shown here is derived from an EMBL/GenBank/DDBJ whole genome shotgun (WGS) entry which is preliminary data.</text>
</comment>
<dbReference type="AlphaFoldDB" id="A0A167KK23"/>
<accession>A0A167KK23</accession>
<evidence type="ECO:0000259" key="2">
    <source>
        <dbReference type="Pfam" id="PF14420"/>
    </source>
</evidence>
<feature type="domain" description="Clr5" evidence="2">
    <location>
        <begin position="7"/>
        <end position="55"/>
    </location>
</feature>
<dbReference type="EMBL" id="AZHC01000001">
    <property type="protein sequence ID" value="OAA51834.1"/>
    <property type="molecule type" value="Genomic_DNA"/>
</dbReference>
<reference evidence="3 5" key="1">
    <citation type="journal article" date="2016" name="Genome Biol. Evol.">
        <title>Divergent and convergent evolution of fungal pathogenicity.</title>
        <authorList>
            <person name="Shang Y."/>
            <person name="Xiao G."/>
            <person name="Zheng P."/>
            <person name="Cen K."/>
            <person name="Zhan S."/>
            <person name="Wang C."/>
        </authorList>
    </citation>
    <scope>NUCLEOTIDE SEQUENCE [LARGE SCALE GENOMIC DNA]</scope>
    <source>
        <strain evidence="3 5">RCEF 4871</strain>
    </source>
</reference>
<reference evidence="4" key="3">
    <citation type="journal article" date="2019" name="Microbiol. Resour. Announc.">
        <title>Genome Sequence of Metarhizium rileyi, a Microbial Control Agent for Lepidoptera.</title>
        <authorList>
            <person name="Binneck E."/>
            <person name="Lastra C.C.L."/>
            <person name="Sosa-Gomez D.R."/>
        </authorList>
    </citation>
    <scope>NUCLEOTIDE SEQUENCE</scope>
    <source>
        <strain evidence="4">Cep018-CH2</strain>
    </source>
</reference>
<sequence>MPQTPLPWEQHRLTIISLYAKHTLDEVVAIMERDYQFKANARTYQKKFDGWGIGKRFNSRSRPYALTSDGSCAPTKSHGEGSCDMTASVEQDASFSAYTQPDSQYPYPDVGSYFAQDVSYADEQGQYDYGMTVSDPGQFDVSQMLPSQIPQQHYPSNMGHQMDLTSSYISTLGPGPELQFPGQASMPNDVAYQQVGIWPEDPPPAESIQTQRSSSRRSNNRTSS</sequence>
<protein>
    <recommendedName>
        <fullName evidence="2">Clr5 domain-containing protein</fullName>
    </recommendedName>
</protein>
<dbReference type="Proteomes" id="UP000243498">
    <property type="component" value="Unassembled WGS sequence"/>
</dbReference>
<evidence type="ECO:0000313" key="5">
    <source>
        <dbReference type="Proteomes" id="UP000243498"/>
    </source>
</evidence>
<dbReference type="Pfam" id="PF14420">
    <property type="entry name" value="Clr5"/>
    <property type="match status" value="1"/>
</dbReference>
<dbReference type="EMBL" id="SBHS01000003">
    <property type="protein sequence ID" value="TWU77742.1"/>
    <property type="molecule type" value="Genomic_DNA"/>
</dbReference>
<dbReference type="OrthoDB" id="4941012at2759"/>
<evidence type="ECO:0000313" key="3">
    <source>
        <dbReference type="EMBL" id="OAA51834.1"/>
    </source>
</evidence>
<reference evidence="6" key="2">
    <citation type="submission" date="2018-12" db="EMBL/GenBank/DDBJ databases">
        <title>The complete genome of Metarhizium rileyi, a key fungal pathogen of Lepidoptera.</title>
        <authorList>
            <person name="Binneck E."/>
            <person name="Lastra C.C.L."/>
            <person name="Sosa-Gomez D.R."/>
        </authorList>
    </citation>
    <scope>NUCLEOTIDE SEQUENCE [LARGE SCALE GENOMIC DNA]</scope>
    <source>
        <strain evidence="6">Cep018-CH2</strain>
    </source>
</reference>
<name>A0A167KK23_METRR</name>
<organism evidence="3 5">
    <name type="scientific">Metarhizium rileyi (strain RCEF 4871)</name>
    <name type="common">Nomuraea rileyi</name>
    <dbReference type="NCBI Taxonomy" id="1649241"/>
    <lineage>
        <taxon>Eukaryota</taxon>
        <taxon>Fungi</taxon>
        <taxon>Dikarya</taxon>
        <taxon>Ascomycota</taxon>
        <taxon>Pezizomycotina</taxon>
        <taxon>Sordariomycetes</taxon>
        <taxon>Hypocreomycetidae</taxon>
        <taxon>Hypocreales</taxon>
        <taxon>Clavicipitaceae</taxon>
        <taxon>Metarhizium</taxon>
    </lineage>
</organism>
<dbReference type="Proteomes" id="UP000317257">
    <property type="component" value="Unassembled WGS sequence"/>
</dbReference>
<evidence type="ECO:0000313" key="6">
    <source>
        <dbReference type="Proteomes" id="UP000317257"/>
    </source>
</evidence>
<accession>A0A5C6GIY3</accession>
<proteinExistence type="predicted"/>
<dbReference type="InterPro" id="IPR025676">
    <property type="entry name" value="Clr5_dom"/>
</dbReference>
<feature type="region of interest" description="Disordered" evidence="1">
    <location>
        <begin position="195"/>
        <end position="224"/>
    </location>
</feature>
<feature type="compositionally biased region" description="Basic residues" evidence="1">
    <location>
        <begin position="214"/>
        <end position="224"/>
    </location>
</feature>